<name>A0A9R1A0R9_TRITD</name>
<dbReference type="GO" id="GO:0004106">
    <property type="term" value="F:chorismate mutase activity"/>
    <property type="evidence" value="ECO:0007669"/>
    <property type="project" value="UniProtKB-EC"/>
</dbReference>
<proteinExistence type="predicted"/>
<dbReference type="GO" id="GO:0009073">
    <property type="term" value="P:aromatic amino acid family biosynthetic process"/>
    <property type="evidence" value="ECO:0007669"/>
    <property type="project" value="InterPro"/>
</dbReference>
<keyword evidence="6" id="KW-1185">Reference proteome</keyword>
<dbReference type="Proteomes" id="UP000324705">
    <property type="component" value="Chromosome 7B"/>
</dbReference>
<dbReference type="GO" id="GO:0005737">
    <property type="term" value="C:cytoplasm"/>
    <property type="evidence" value="ECO:0007669"/>
    <property type="project" value="TreeGrafter"/>
</dbReference>
<sequence length="320" mass="36025">MAAPSLYAYLLSCNVIALLLVVAPPCAGLGLDTVRGFLTREEDTVIFSLIERAKHPMNLPAYDDRACFGPAGRHGRRNGSFVELFVRESEQIQAKAGRYQSQQEVPFFQSRVPFTLAPPYNFTTDLHPGAASVNVNDAIWGMYFSELLPQLANNGSDDGNYAVTAASDLACLQVIWNATLHAFLCRPQMRMMIQSIFVMNNSSFWQALSRRINYGRYVAEVKFRGDQQRYTALIRSKDKDALMKLLTSEAQEDVVKRRVEKKAMVFGQDVTLNGPTETGDDTSSQSSFKVAPSVVYELYDRWVIPLTKQVEIEYLLHRLD</sequence>
<dbReference type="InterPro" id="IPR036263">
    <property type="entry name" value="Chorismate_II_sf"/>
</dbReference>
<protein>
    <recommendedName>
        <fullName evidence="2">chorismate mutase</fullName>
        <ecNumber evidence="2">5.4.99.5</ecNumber>
    </recommendedName>
</protein>
<dbReference type="Gramene" id="TRITD7Bv1G071520.3">
    <property type="protein sequence ID" value="TRITD7Bv1G071520.3"/>
    <property type="gene ID" value="TRITD7Bv1G071520"/>
</dbReference>
<dbReference type="PANTHER" id="PTHR21145:SF10">
    <property type="entry name" value="CHORISMATE MUTASE"/>
    <property type="match status" value="1"/>
</dbReference>
<keyword evidence="4" id="KW-0472">Membrane</keyword>
<feature type="transmembrane region" description="Helical" evidence="4">
    <location>
        <begin position="6"/>
        <end position="31"/>
    </location>
</feature>
<dbReference type="PANTHER" id="PTHR21145">
    <property type="entry name" value="CHORISMATE MUTASE"/>
    <property type="match status" value="1"/>
</dbReference>
<gene>
    <name evidence="5" type="ORF">TRITD_7Bv1G071520</name>
</gene>
<keyword evidence="4" id="KW-0812">Transmembrane</keyword>
<dbReference type="InterPro" id="IPR037039">
    <property type="entry name" value="CM_AroQ_sf_eucaryotic"/>
</dbReference>
<dbReference type="GO" id="GO:0046417">
    <property type="term" value="P:chorismate metabolic process"/>
    <property type="evidence" value="ECO:0007669"/>
    <property type="project" value="InterPro"/>
</dbReference>
<dbReference type="PROSITE" id="PS51169">
    <property type="entry name" value="CHORISMATE_MUT_3"/>
    <property type="match status" value="1"/>
</dbReference>
<dbReference type="OMA" id="HELIPMF"/>
<evidence type="ECO:0000313" key="5">
    <source>
        <dbReference type="EMBL" id="VAI86257.1"/>
    </source>
</evidence>
<evidence type="ECO:0000256" key="2">
    <source>
        <dbReference type="ARBA" id="ARBA00012404"/>
    </source>
</evidence>
<evidence type="ECO:0000313" key="6">
    <source>
        <dbReference type="Proteomes" id="UP000324705"/>
    </source>
</evidence>
<dbReference type="AlphaFoldDB" id="A0A9R1A0R9"/>
<dbReference type="InterPro" id="IPR008238">
    <property type="entry name" value="Chorismate_mutase_AroQ_euk"/>
</dbReference>
<dbReference type="EMBL" id="LT934124">
    <property type="protein sequence ID" value="VAI86257.1"/>
    <property type="molecule type" value="Genomic_DNA"/>
</dbReference>
<dbReference type="SUPFAM" id="SSF48600">
    <property type="entry name" value="Chorismate mutase II"/>
    <property type="match status" value="2"/>
</dbReference>
<organism evidence="5 6">
    <name type="scientific">Triticum turgidum subsp. durum</name>
    <name type="common">Durum wheat</name>
    <name type="synonym">Triticum durum</name>
    <dbReference type="NCBI Taxonomy" id="4567"/>
    <lineage>
        <taxon>Eukaryota</taxon>
        <taxon>Viridiplantae</taxon>
        <taxon>Streptophyta</taxon>
        <taxon>Embryophyta</taxon>
        <taxon>Tracheophyta</taxon>
        <taxon>Spermatophyta</taxon>
        <taxon>Magnoliopsida</taxon>
        <taxon>Liliopsida</taxon>
        <taxon>Poales</taxon>
        <taxon>Poaceae</taxon>
        <taxon>BOP clade</taxon>
        <taxon>Pooideae</taxon>
        <taxon>Triticodae</taxon>
        <taxon>Triticeae</taxon>
        <taxon>Triticinae</taxon>
        <taxon>Triticum</taxon>
    </lineage>
</organism>
<evidence type="ECO:0000256" key="1">
    <source>
        <dbReference type="ARBA" id="ARBA00000824"/>
    </source>
</evidence>
<dbReference type="Gene3D" id="1.10.590.10">
    <property type="entry name" value="Chorismate mutase, AroQ class superfamily, eukaryotic"/>
    <property type="match status" value="2"/>
</dbReference>
<evidence type="ECO:0000256" key="4">
    <source>
        <dbReference type="SAM" id="Phobius"/>
    </source>
</evidence>
<evidence type="ECO:0000256" key="3">
    <source>
        <dbReference type="ARBA" id="ARBA00023235"/>
    </source>
</evidence>
<comment type="catalytic activity">
    <reaction evidence="1">
        <text>chorismate = prephenate</text>
        <dbReference type="Rhea" id="RHEA:13897"/>
        <dbReference type="ChEBI" id="CHEBI:29748"/>
        <dbReference type="ChEBI" id="CHEBI:29934"/>
        <dbReference type="EC" id="5.4.99.5"/>
    </reaction>
</comment>
<accession>A0A9R1A0R9</accession>
<dbReference type="EC" id="5.4.99.5" evidence="2"/>
<reference evidence="5 6" key="1">
    <citation type="submission" date="2017-09" db="EMBL/GenBank/DDBJ databases">
        <authorList>
            <consortium name="International Durum Wheat Genome Sequencing Consortium (IDWGSC)"/>
            <person name="Milanesi L."/>
        </authorList>
    </citation>
    <scope>NUCLEOTIDE SEQUENCE [LARGE SCALE GENOMIC DNA]</scope>
    <source>
        <strain evidence="6">cv. Svevo</strain>
    </source>
</reference>
<keyword evidence="4" id="KW-1133">Transmembrane helix</keyword>
<keyword evidence="3" id="KW-0413">Isomerase</keyword>